<reference evidence="1 2" key="1">
    <citation type="submission" date="2018-03" db="EMBL/GenBank/DDBJ databases">
        <title>The ancient ancestry and fast evolution of plastids.</title>
        <authorList>
            <person name="Moore K.R."/>
            <person name="Magnabosco C."/>
            <person name="Momper L."/>
            <person name="Gold D.A."/>
            <person name="Bosak T."/>
            <person name="Fournier G.P."/>
        </authorList>
    </citation>
    <scope>NUCLEOTIDE SEQUENCE [LARGE SCALE GENOMIC DNA]</scope>
    <source>
        <strain evidence="1 2">CCALA 037</strain>
    </source>
</reference>
<evidence type="ECO:0000313" key="1">
    <source>
        <dbReference type="EMBL" id="PSB58421.1"/>
    </source>
</evidence>
<keyword evidence="2" id="KW-1185">Reference proteome</keyword>
<sequence>MVCNPSLKIFRSIFALPAVDDDKLPNMMNSSDSHLSIADLRPVATAFAIEWKVSLSELSQPLEDKQRLASGLLLQLSLTIGRTIANVCVERLDRIAPTGRNQGLVDFKLICRPIDRPPVDLGICVLPFLDPGRVEEACNLLLVYKDFGLDRLCLLRQGNLMADIQQLPTCLPKLLSPEIGGRFISLRSKDIVTILTVLSVFQNKQQYQVTNEMICAYLQQSKLSIENELISSIVLTAGS</sequence>
<dbReference type="EMBL" id="PVWO01000036">
    <property type="protein sequence ID" value="PSB58421.1"/>
    <property type="molecule type" value="Genomic_DNA"/>
</dbReference>
<comment type="caution">
    <text evidence="1">The sequence shown here is derived from an EMBL/GenBank/DDBJ whole genome shotgun (WGS) entry which is preliminary data.</text>
</comment>
<dbReference type="Proteomes" id="UP000238937">
    <property type="component" value="Unassembled WGS sequence"/>
</dbReference>
<gene>
    <name evidence="1" type="ORF">C7B77_04905</name>
</gene>
<proteinExistence type="predicted"/>
<dbReference type="AlphaFoldDB" id="A0A2T1GKQ6"/>
<accession>A0A2T1GKQ6</accession>
<protein>
    <submittedName>
        <fullName evidence="1">Uncharacterized protein</fullName>
    </submittedName>
</protein>
<organism evidence="1 2">
    <name type="scientific">Chamaesiphon polymorphus CCALA 037</name>
    <dbReference type="NCBI Taxonomy" id="2107692"/>
    <lineage>
        <taxon>Bacteria</taxon>
        <taxon>Bacillati</taxon>
        <taxon>Cyanobacteriota</taxon>
        <taxon>Cyanophyceae</taxon>
        <taxon>Gomontiellales</taxon>
        <taxon>Chamaesiphonaceae</taxon>
        <taxon>Chamaesiphon</taxon>
    </lineage>
</organism>
<evidence type="ECO:0000313" key="2">
    <source>
        <dbReference type="Proteomes" id="UP000238937"/>
    </source>
</evidence>
<name>A0A2T1GKQ6_9CYAN</name>